<reference evidence="1 2" key="1">
    <citation type="submission" date="2017-09" db="EMBL/GenBank/DDBJ databases">
        <title>Depth-based differentiation of microbial function through sediment-hosted aquifers and enrichment of novel symbionts in the deep terrestrial subsurface.</title>
        <authorList>
            <person name="Probst A.J."/>
            <person name="Ladd B."/>
            <person name="Jarett J.K."/>
            <person name="Geller-Mcgrath D.E."/>
            <person name="Sieber C.M."/>
            <person name="Emerson J.B."/>
            <person name="Anantharaman K."/>
            <person name="Thomas B.C."/>
            <person name="Malmstrom R."/>
            <person name="Stieglmeier M."/>
            <person name="Klingl A."/>
            <person name="Woyke T."/>
            <person name="Ryan C.M."/>
            <person name="Banfield J.F."/>
        </authorList>
    </citation>
    <scope>NUCLEOTIDE SEQUENCE [LARGE SCALE GENOMIC DNA]</scope>
    <source>
        <strain evidence="1">CG_4_10_14_0_8_um_filter_42_10</strain>
    </source>
</reference>
<protein>
    <submittedName>
        <fullName evidence="1">Uncharacterized protein</fullName>
    </submittedName>
</protein>
<name>A0A2M7RIM5_9BACT</name>
<gene>
    <name evidence="1" type="ORF">COY66_04165</name>
</gene>
<evidence type="ECO:0000313" key="1">
    <source>
        <dbReference type="EMBL" id="PIY96387.1"/>
    </source>
</evidence>
<evidence type="ECO:0000313" key="2">
    <source>
        <dbReference type="Proteomes" id="UP000230779"/>
    </source>
</evidence>
<dbReference type="AlphaFoldDB" id="A0A2M7RIM5"/>
<proteinExistence type="predicted"/>
<dbReference type="Proteomes" id="UP000230779">
    <property type="component" value="Unassembled WGS sequence"/>
</dbReference>
<sequence length="291" mass="33294">MGLTKKITNNKLMSFEYQKQTGVNLEQERRVNFEKLRDLLKKIAEALNKEGLPVTEEARIDMKAFYRSRQNPNSPYQKEEVKKDETYVAEMERKFQEQRGRNYPAGQNKEGRGEKVEMLKTAVFHKMVGNQFAVMRSSRYDDIKNGVDNVVVDKETGGIICAFDEVADNTGSRFKEKEAAILDERNKNGASLKYGIIQKGEQIIESEIKNIPTLYLCLSPEDLDRGMEELIPELGQASEFEKKLFDYFVKTIEAQISALNLKGNLNPLIKKRLDEFVTSLDKMKGIAANNC</sequence>
<organism evidence="1 2">
    <name type="scientific">Candidatus Kerfeldbacteria bacterium CG_4_10_14_0_8_um_filter_42_10</name>
    <dbReference type="NCBI Taxonomy" id="2014248"/>
    <lineage>
        <taxon>Bacteria</taxon>
        <taxon>Candidatus Kerfeldiibacteriota</taxon>
    </lineage>
</organism>
<dbReference type="EMBL" id="PFMD01000050">
    <property type="protein sequence ID" value="PIY96387.1"/>
    <property type="molecule type" value="Genomic_DNA"/>
</dbReference>
<comment type="caution">
    <text evidence="1">The sequence shown here is derived from an EMBL/GenBank/DDBJ whole genome shotgun (WGS) entry which is preliminary data.</text>
</comment>
<accession>A0A2M7RIM5</accession>